<proteinExistence type="predicted"/>
<dbReference type="Proteomes" id="UP000051166">
    <property type="component" value="Unassembled WGS sequence"/>
</dbReference>
<dbReference type="AlphaFoldDB" id="A0A0R1V8X6"/>
<dbReference type="GeneID" id="98307278"/>
<sequence length="259" mass="29211">MNKILKIILSFAIVALCFLLLWNTARKHLHKTQLSQLRVGIVQATRQTDSRQEIQLVRLNKALAHQLAQQTQEKLVIKQGSLNQLQKAFTKHQLDVLLVNTSTQLNAVQTGQKTITYLYLPNVLLTRSGQTLGNLTRLHRKLVLGLPHSMQLPTSLTTVPLTRKYYSTVQQTVAALEAKQIKAALLSTTDYAALTENTPRFLTELEVKHTLPPVTAQKYTARVQPQAARKIGSVLKKLRAQGKLGQLSLRYFNQDYTKE</sequence>
<accession>A0A0R1V8X6</accession>
<dbReference type="PATRIC" id="fig|1423801.4.peg.2378"/>
<gene>
    <name evidence="1" type="ORF">FD50_GL002326</name>
</gene>
<dbReference type="RefSeq" id="WP_056959845.1">
    <property type="nucleotide sequence ID" value="NZ_AZFQ01000016.1"/>
</dbReference>
<protein>
    <submittedName>
        <fullName evidence="1">Uncharacterized protein</fullName>
    </submittedName>
</protein>
<reference evidence="1 2" key="1">
    <citation type="journal article" date="2015" name="Genome Announc.">
        <title>Expanding the biotechnology potential of lactobacilli through comparative genomics of 213 strains and associated genera.</title>
        <authorList>
            <person name="Sun Z."/>
            <person name="Harris H.M."/>
            <person name="McCann A."/>
            <person name="Guo C."/>
            <person name="Argimon S."/>
            <person name="Zhang W."/>
            <person name="Yang X."/>
            <person name="Jeffery I.B."/>
            <person name="Cooney J.C."/>
            <person name="Kagawa T.F."/>
            <person name="Liu W."/>
            <person name="Song Y."/>
            <person name="Salvetti E."/>
            <person name="Wrobel A."/>
            <person name="Rasinkangas P."/>
            <person name="Parkhill J."/>
            <person name="Rea M.C."/>
            <person name="O'Sullivan O."/>
            <person name="Ritari J."/>
            <person name="Douillard F.P."/>
            <person name="Paul Ross R."/>
            <person name="Yang R."/>
            <person name="Briner A.E."/>
            <person name="Felis G.E."/>
            <person name="de Vos W.M."/>
            <person name="Barrangou R."/>
            <person name="Klaenhammer T.R."/>
            <person name="Caufield P.W."/>
            <person name="Cui Y."/>
            <person name="Zhang H."/>
            <person name="O'Toole P.W."/>
        </authorList>
    </citation>
    <scope>NUCLEOTIDE SEQUENCE [LARGE SCALE GENOMIC DNA]</scope>
    <source>
        <strain evidence="1 2">DSM 16230</strain>
    </source>
</reference>
<name>A0A0R1V8X6_9LACO</name>
<keyword evidence="2" id="KW-1185">Reference proteome</keyword>
<dbReference type="EMBL" id="AZFQ01000016">
    <property type="protein sequence ID" value="KRM00084.1"/>
    <property type="molecule type" value="Genomic_DNA"/>
</dbReference>
<evidence type="ECO:0000313" key="2">
    <source>
        <dbReference type="Proteomes" id="UP000051166"/>
    </source>
</evidence>
<comment type="caution">
    <text evidence="1">The sequence shown here is derived from an EMBL/GenBank/DDBJ whole genome shotgun (WGS) entry which is preliminary data.</text>
</comment>
<evidence type="ECO:0000313" key="1">
    <source>
        <dbReference type="EMBL" id="KRM00084.1"/>
    </source>
</evidence>
<dbReference type="OrthoDB" id="2281269at2"/>
<dbReference type="SUPFAM" id="SSF53850">
    <property type="entry name" value="Periplasmic binding protein-like II"/>
    <property type="match status" value="1"/>
</dbReference>
<organism evidence="1 2">
    <name type="scientific">Liquorilactobacillus satsumensis DSM 16230 = JCM 12392</name>
    <dbReference type="NCBI Taxonomy" id="1423801"/>
    <lineage>
        <taxon>Bacteria</taxon>
        <taxon>Bacillati</taxon>
        <taxon>Bacillota</taxon>
        <taxon>Bacilli</taxon>
        <taxon>Lactobacillales</taxon>
        <taxon>Lactobacillaceae</taxon>
        <taxon>Liquorilactobacillus</taxon>
    </lineage>
</organism>
<dbReference type="Gene3D" id="3.40.190.10">
    <property type="entry name" value="Periplasmic binding protein-like II"/>
    <property type="match status" value="2"/>
</dbReference>
<dbReference type="STRING" id="1423801.FD50_GL002326"/>